<evidence type="ECO:0000256" key="1">
    <source>
        <dbReference type="SAM" id="Phobius"/>
    </source>
</evidence>
<dbReference type="Proteomes" id="UP000323720">
    <property type="component" value="Unassembled WGS sequence"/>
</dbReference>
<dbReference type="AlphaFoldDB" id="A0A5D0RDF8"/>
<proteinExistence type="predicted"/>
<organism evidence="2 3">
    <name type="scientific">Bizionia myxarmorum</name>
    <dbReference type="NCBI Taxonomy" id="291186"/>
    <lineage>
        <taxon>Bacteria</taxon>
        <taxon>Pseudomonadati</taxon>
        <taxon>Bacteroidota</taxon>
        <taxon>Flavobacteriia</taxon>
        <taxon>Flavobacteriales</taxon>
        <taxon>Flavobacteriaceae</taxon>
        <taxon>Bizionia</taxon>
    </lineage>
</organism>
<protein>
    <submittedName>
        <fullName evidence="2">Uncharacterized protein</fullName>
    </submittedName>
</protein>
<feature type="transmembrane region" description="Helical" evidence="1">
    <location>
        <begin position="38"/>
        <end position="60"/>
    </location>
</feature>
<keyword evidence="1" id="KW-0472">Membrane</keyword>
<dbReference type="OrthoDB" id="1179726at2"/>
<accession>A0A5D0RDF8</accession>
<comment type="caution">
    <text evidence="2">The sequence shown here is derived from an EMBL/GenBank/DDBJ whole genome shotgun (WGS) entry which is preliminary data.</text>
</comment>
<gene>
    <name evidence="2" type="ORF">ES674_07230</name>
</gene>
<feature type="transmembrane region" description="Helical" evidence="1">
    <location>
        <begin position="6"/>
        <end position="26"/>
    </location>
</feature>
<keyword evidence="3" id="KW-1185">Reference proteome</keyword>
<dbReference type="EMBL" id="VSKK01000001">
    <property type="protein sequence ID" value="TYB79542.1"/>
    <property type="molecule type" value="Genomic_DNA"/>
</dbReference>
<keyword evidence="1" id="KW-0812">Transmembrane</keyword>
<keyword evidence="1" id="KW-1133">Transmembrane helix</keyword>
<name>A0A5D0RDF8_9FLAO</name>
<sequence>MFSTNQIIFGSLFAIVFIIILIYAYRKDIVLHRKHYKGNIWVLIAFICFVLFIVSIKWLFQ</sequence>
<evidence type="ECO:0000313" key="3">
    <source>
        <dbReference type="Proteomes" id="UP000323720"/>
    </source>
</evidence>
<evidence type="ECO:0000313" key="2">
    <source>
        <dbReference type="EMBL" id="TYB79542.1"/>
    </source>
</evidence>
<reference evidence="2 3" key="1">
    <citation type="submission" date="2019-08" db="EMBL/GenBank/DDBJ databases">
        <title>Genomes of Antarctic Bizionia species.</title>
        <authorList>
            <person name="Bowman J.P."/>
        </authorList>
    </citation>
    <scope>NUCLEOTIDE SEQUENCE [LARGE SCALE GENOMIC DNA]</scope>
    <source>
        <strain evidence="2 3">ADA-4</strain>
    </source>
</reference>